<comment type="similarity">
    <text evidence="2">Belongs to the cytochrome P450 family.</text>
</comment>
<dbReference type="InParanoid" id="B9T0P7"/>
<keyword evidence="5 11" id="KW-0479">Metal-binding</keyword>
<evidence type="ECO:0000256" key="12">
    <source>
        <dbReference type="SAM" id="MobiDB-lite"/>
    </source>
</evidence>
<dbReference type="Pfam" id="PF00067">
    <property type="entry name" value="p450"/>
    <property type="match status" value="2"/>
</dbReference>
<keyword evidence="10 13" id="KW-0472">Membrane</keyword>
<keyword evidence="4 13" id="KW-0812">Transmembrane</keyword>
<dbReference type="InterPro" id="IPR001128">
    <property type="entry name" value="Cyt_P450"/>
</dbReference>
<dbReference type="InterPro" id="IPR050665">
    <property type="entry name" value="Cytochrome_P450_Monooxygen"/>
</dbReference>
<sequence>MEDFLAEVVWLVILAGFCILLLRVSDTIWLKPRRIRLVFLKQGIGGPRPRFLYGNIQEMQEIQEMVMKSTTQKSHLQPALSHNAWVCSIFPHLQLWEKQYGRSTYLSDPIEPIVGNSIIRANGHNWDHQKKLIAPEFYPHKLKLHTILTLSLTSLTLKATRFLHTRSPPRSFDQTNCTIGAYKLQVSSYKEQQGDMETTKRGGCPYIEDSRGSPNERYKSRKSKDLLDALLDSVADSNGILGCIARLKSRLENSNLTKPGPNLARSKILTAILILHRETRTVQNHRPAVHKKAYKSCIEQERKILREKEMEGYHAETFWSVAIVGFCILLIRVCDAIWLKPRRIRSVLLKQGIGGPRPCFLYGNVQEMQKIQAMVAKTTQTSHVQPASSSHNAWAYSIFPHFHQWAQQYGRVYTYTTWSKQHLYVGEPELMKALNLNTSLDLGRSTHLSNSIEPMVGNGIIRANGPYWAHQKKLIAPEFFLHKIKRMSGLMEECTLAMIRTWQNEVESKEGVADITIDRDLKSLAGDIISKACFGSSYSQGKQIFATLEALQEATSKPIIQRFGLKNFRFLPTKSNREIWRLQKEVKTQILKVVKARRGKSQRTSKPEDLLDALLQSVADSKEIQHPRDAERFIVDNCKNIYFAGHETTALSASWCLMLLALHPEWQERVRAEIVEICGDRLHDSLLDLDKLHQHLDIGYGIAPRSDNWGEDANEFRPERFAQGITEACKYPQSYIPFGFGSRLCIGKTFAMLELKIILSLILTNFSFSLSPEYHHIPVYKIALSPKQGIRLLAKSVLSGPNNI</sequence>
<comment type="subcellular location">
    <subcellularLocation>
        <location evidence="1">Membrane</location>
        <topology evidence="1">Single-pass membrane protein</topology>
    </subcellularLocation>
</comment>
<feature type="transmembrane region" description="Helical" evidence="13">
    <location>
        <begin position="318"/>
        <end position="339"/>
    </location>
</feature>
<evidence type="ECO:0000256" key="10">
    <source>
        <dbReference type="ARBA" id="ARBA00023136"/>
    </source>
</evidence>
<organism evidence="14 15">
    <name type="scientific">Ricinus communis</name>
    <name type="common">Castor bean</name>
    <dbReference type="NCBI Taxonomy" id="3988"/>
    <lineage>
        <taxon>Eukaryota</taxon>
        <taxon>Viridiplantae</taxon>
        <taxon>Streptophyta</taxon>
        <taxon>Embryophyta</taxon>
        <taxon>Tracheophyta</taxon>
        <taxon>Spermatophyta</taxon>
        <taxon>Magnoliopsida</taxon>
        <taxon>eudicotyledons</taxon>
        <taxon>Gunneridae</taxon>
        <taxon>Pentapetalae</taxon>
        <taxon>rosids</taxon>
        <taxon>fabids</taxon>
        <taxon>Malpighiales</taxon>
        <taxon>Euphorbiaceae</taxon>
        <taxon>Acalyphoideae</taxon>
        <taxon>Acalypheae</taxon>
        <taxon>Ricinus</taxon>
    </lineage>
</organism>
<evidence type="ECO:0000256" key="3">
    <source>
        <dbReference type="ARBA" id="ARBA00022617"/>
    </source>
</evidence>
<evidence type="ECO:0000256" key="1">
    <source>
        <dbReference type="ARBA" id="ARBA00004167"/>
    </source>
</evidence>
<comment type="cofactor">
    <cofactor evidence="11">
        <name>heme</name>
        <dbReference type="ChEBI" id="CHEBI:30413"/>
    </cofactor>
</comment>
<dbReference type="PROSITE" id="PS00086">
    <property type="entry name" value="CYTOCHROME_P450"/>
    <property type="match status" value="1"/>
</dbReference>
<feature type="transmembrane region" description="Helical" evidence="13">
    <location>
        <begin position="6"/>
        <end position="24"/>
    </location>
</feature>
<reference evidence="15" key="1">
    <citation type="journal article" date="2010" name="Nat. Biotechnol.">
        <title>Draft genome sequence of the oilseed species Ricinus communis.</title>
        <authorList>
            <person name="Chan A.P."/>
            <person name="Crabtree J."/>
            <person name="Zhao Q."/>
            <person name="Lorenzi H."/>
            <person name="Orvis J."/>
            <person name="Puiu D."/>
            <person name="Melake-Berhan A."/>
            <person name="Jones K.M."/>
            <person name="Redman J."/>
            <person name="Chen G."/>
            <person name="Cahoon E.B."/>
            <person name="Gedil M."/>
            <person name="Stanke M."/>
            <person name="Haas B.J."/>
            <person name="Wortman J.R."/>
            <person name="Fraser-Liggett C.M."/>
            <person name="Ravel J."/>
            <person name="Rabinowicz P.D."/>
        </authorList>
    </citation>
    <scope>NUCLEOTIDE SEQUENCE [LARGE SCALE GENOMIC DNA]</scope>
    <source>
        <strain evidence="15">cv. Hale</strain>
    </source>
</reference>
<dbReference type="PRINTS" id="PR00385">
    <property type="entry name" value="P450"/>
</dbReference>
<dbReference type="PANTHER" id="PTHR24282:SF130">
    <property type="entry name" value="CYTOCHROME P450 FAMILY PROTEIN"/>
    <property type="match status" value="1"/>
</dbReference>
<feature type="binding site" description="axial binding residue" evidence="11">
    <location>
        <position position="745"/>
    </location>
    <ligand>
        <name>heme</name>
        <dbReference type="ChEBI" id="CHEBI:30413"/>
    </ligand>
    <ligandPart>
        <name>Fe</name>
        <dbReference type="ChEBI" id="CHEBI:18248"/>
    </ligandPart>
</feature>
<dbReference type="Gene3D" id="1.10.630.10">
    <property type="entry name" value="Cytochrome P450"/>
    <property type="match status" value="2"/>
</dbReference>
<dbReference type="GO" id="GO:0005506">
    <property type="term" value="F:iron ion binding"/>
    <property type="evidence" value="ECO:0007669"/>
    <property type="project" value="InterPro"/>
</dbReference>
<evidence type="ECO:0000313" key="15">
    <source>
        <dbReference type="Proteomes" id="UP000008311"/>
    </source>
</evidence>
<evidence type="ECO:0000256" key="9">
    <source>
        <dbReference type="ARBA" id="ARBA00023033"/>
    </source>
</evidence>
<keyword evidence="9" id="KW-0503">Monooxygenase</keyword>
<dbReference type="GO" id="GO:0016020">
    <property type="term" value="C:membrane"/>
    <property type="evidence" value="ECO:0007669"/>
    <property type="project" value="UniProtKB-SubCell"/>
</dbReference>
<gene>
    <name evidence="14" type="ORF">RCOM_0126580</name>
</gene>
<dbReference type="InterPro" id="IPR036396">
    <property type="entry name" value="Cyt_P450_sf"/>
</dbReference>
<dbReference type="eggNOG" id="KOG0157">
    <property type="taxonomic scope" value="Eukaryota"/>
</dbReference>
<dbReference type="AlphaFoldDB" id="B9T0P7"/>
<dbReference type="Proteomes" id="UP000008311">
    <property type="component" value="Unassembled WGS sequence"/>
</dbReference>
<evidence type="ECO:0000256" key="7">
    <source>
        <dbReference type="ARBA" id="ARBA00023002"/>
    </source>
</evidence>
<evidence type="ECO:0000256" key="6">
    <source>
        <dbReference type="ARBA" id="ARBA00022989"/>
    </source>
</evidence>
<keyword evidence="7 14" id="KW-0560">Oxidoreductase</keyword>
<keyword evidence="15" id="KW-1185">Reference proteome</keyword>
<proteinExistence type="inferred from homology"/>
<dbReference type="GO" id="GO:0004497">
    <property type="term" value="F:monooxygenase activity"/>
    <property type="evidence" value="ECO:0000318"/>
    <property type="project" value="GO_Central"/>
</dbReference>
<evidence type="ECO:0000256" key="4">
    <source>
        <dbReference type="ARBA" id="ARBA00022692"/>
    </source>
</evidence>
<evidence type="ECO:0000256" key="2">
    <source>
        <dbReference type="ARBA" id="ARBA00010617"/>
    </source>
</evidence>
<keyword evidence="8 11" id="KW-0408">Iron</keyword>
<evidence type="ECO:0000256" key="13">
    <source>
        <dbReference type="SAM" id="Phobius"/>
    </source>
</evidence>
<evidence type="ECO:0000256" key="8">
    <source>
        <dbReference type="ARBA" id="ARBA00023004"/>
    </source>
</evidence>
<dbReference type="PANTHER" id="PTHR24282">
    <property type="entry name" value="CYTOCHROME P450 FAMILY MEMBER"/>
    <property type="match status" value="1"/>
</dbReference>
<feature type="compositionally biased region" description="Basic and acidic residues" evidence="12">
    <location>
        <begin position="208"/>
        <end position="218"/>
    </location>
</feature>
<evidence type="ECO:0000313" key="14">
    <source>
        <dbReference type="EMBL" id="EEF30573.1"/>
    </source>
</evidence>
<dbReference type="GO" id="GO:0016705">
    <property type="term" value="F:oxidoreductase activity, acting on paired donors, with incorporation or reduction of molecular oxygen"/>
    <property type="evidence" value="ECO:0007669"/>
    <property type="project" value="InterPro"/>
</dbReference>
<keyword evidence="3 11" id="KW-0349">Heme</keyword>
<dbReference type="SUPFAM" id="SSF48264">
    <property type="entry name" value="Cytochrome P450"/>
    <property type="match status" value="1"/>
</dbReference>
<evidence type="ECO:0000256" key="11">
    <source>
        <dbReference type="PIRSR" id="PIRSR602401-1"/>
    </source>
</evidence>
<dbReference type="PRINTS" id="PR00463">
    <property type="entry name" value="EP450I"/>
</dbReference>
<keyword evidence="6 13" id="KW-1133">Transmembrane helix</keyword>
<dbReference type="STRING" id="3988.B9T0P7"/>
<accession>B9T0P7</accession>
<protein>
    <submittedName>
        <fullName evidence="14">Cytochrome P450, putative</fullName>
        <ecNumber evidence="14">1.3.3.9</ecNumber>
    </submittedName>
</protein>
<dbReference type="InterPro" id="IPR002401">
    <property type="entry name" value="Cyt_P450_E_grp-I"/>
</dbReference>
<feature type="region of interest" description="Disordered" evidence="12">
    <location>
        <begin position="193"/>
        <end position="218"/>
    </location>
</feature>
<dbReference type="InterPro" id="IPR017972">
    <property type="entry name" value="Cyt_P450_CS"/>
</dbReference>
<dbReference type="EMBL" id="EQ974309">
    <property type="protein sequence ID" value="EEF30573.1"/>
    <property type="molecule type" value="Genomic_DNA"/>
</dbReference>
<name>B9T0P7_RICCO</name>
<evidence type="ECO:0000256" key="5">
    <source>
        <dbReference type="ARBA" id="ARBA00022723"/>
    </source>
</evidence>
<dbReference type="GO" id="GO:0020037">
    <property type="term" value="F:heme binding"/>
    <property type="evidence" value="ECO:0007669"/>
    <property type="project" value="InterPro"/>
</dbReference>
<dbReference type="EC" id="1.3.3.9" evidence="14"/>